<dbReference type="Proteomes" id="UP000324065">
    <property type="component" value="Unassembled WGS sequence"/>
</dbReference>
<proteinExistence type="predicted"/>
<dbReference type="EMBL" id="VWPJ01000002">
    <property type="protein sequence ID" value="KAA5606999.1"/>
    <property type="molecule type" value="Genomic_DNA"/>
</dbReference>
<gene>
    <name evidence="2" type="ORF">F1188_03575</name>
</gene>
<keyword evidence="1" id="KW-1133">Transmembrane helix</keyword>
<keyword evidence="1" id="KW-0472">Membrane</keyword>
<reference evidence="2 3" key="1">
    <citation type="submission" date="2019-09" db="EMBL/GenBank/DDBJ databases">
        <title>Genome sequence of Roseospira marina, one of the more divergent members of the non-sulfur purple photosynthetic bacterial family, the Rhodospirillaceae.</title>
        <authorList>
            <person name="Meyer T."/>
            <person name="Kyndt J."/>
        </authorList>
    </citation>
    <scope>NUCLEOTIDE SEQUENCE [LARGE SCALE GENOMIC DNA]</scope>
    <source>
        <strain evidence="2 3">DSM 15113</strain>
    </source>
</reference>
<dbReference type="AlphaFoldDB" id="A0A5M6IGX5"/>
<dbReference type="OrthoDB" id="7362481at2"/>
<keyword evidence="1" id="KW-0812">Transmembrane</keyword>
<keyword evidence="3" id="KW-1185">Reference proteome</keyword>
<sequence length="83" mass="8858">MPIAPERRRSSPALNLRPLLKRGALTLMVYVTLSGFMDAGGPIDGRRIGVIWGTGLVGTTILSYAVIGVFDGLSGRCLDRRTG</sequence>
<evidence type="ECO:0000256" key="1">
    <source>
        <dbReference type="SAM" id="Phobius"/>
    </source>
</evidence>
<evidence type="ECO:0000313" key="2">
    <source>
        <dbReference type="EMBL" id="KAA5606999.1"/>
    </source>
</evidence>
<comment type="caution">
    <text evidence="2">The sequence shown here is derived from an EMBL/GenBank/DDBJ whole genome shotgun (WGS) entry which is preliminary data.</text>
</comment>
<feature type="transmembrane region" description="Helical" evidence="1">
    <location>
        <begin position="49"/>
        <end position="73"/>
    </location>
</feature>
<name>A0A5M6IGX5_9PROT</name>
<dbReference type="RefSeq" id="WP_150061009.1">
    <property type="nucleotide sequence ID" value="NZ_JACHII010000003.1"/>
</dbReference>
<evidence type="ECO:0000313" key="3">
    <source>
        <dbReference type="Proteomes" id="UP000324065"/>
    </source>
</evidence>
<dbReference type="Pfam" id="PF17336">
    <property type="entry name" value="DUF5368"/>
    <property type="match status" value="1"/>
</dbReference>
<accession>A0A5M6IGX5</accession>
<organism evidence="2 3">
    <name type="scientific">Roseospira marina</name>
    <dbReference type="NCBI Taxonomy" id="140057"/>
    <lineage>
        <taxon>Bacteria</taxon>
        <taxon>Pseudomonadati</taxon>
        <taxon>Pseudomonadota</taxon>
        <taxon>Alphaproteobacteria</taxon>
        <taxon>Rhodospirillales</taxon>
        <taxon>Rhodospirillaceae</taxon>
        <taxon>Roseospira</taxon>
    </lineage>
</organism>
<protein>
    <submittedName>
        <fullName evidence="2">Uncharacterized protein</fullName>
    </submittedName>
</protein>
<dbReference type="InterPro" id="IPR035308">
    <property type="entry name" value="DUF5368"/>
</dbReference>